<dbReference type="SUPFAM" id="SSF56672">
    <property type="entry name" value="DNA/RNA polymerases"/>
    <property type="match status" value="1"/>
</dbReference>
<dbReference type="PANTHER" id="PTHR47027:SF29">
    <property type="entry name" value="C2H2-TYPE DOMAIN-CONTAINING PROTEIN"/>
    <property type="match status" value="1"/>
</dbReference>
<dbReference type="PROSITE" id="PS50878">
    <property type="entry name" value="RT_POL"/>
    <property type="match status" value="1"/>
</dbReference>
<dbReference type="EMBL" id="OU898282">
    <property type="protein sequence ID" value="CAG9838002.1"/>
    <property type="molecule type" value="Genomic_DNA"/>
</dbReference>
<dbReference type="PRINTS" id="PR01345">
    <property type="entry name" value="CERVTRCPTASE"/>
</dbReference>
<dbReference type="InterPro" id="IPR043502">
    <property type="entry name" value="DNA/RNA_pol_sf"/>
</dbReference>
<dbReference type="GO" id="GO:0071897">
    <property type="term" value="P:DNA biosynthetic process"/>
    <property type="evidence" value="ECO:0007669"/>
    <property type="project" value="UniProtKB-ARBA"/>
</dbReference>
<evidence type="ECO:0000259" key="1">
    <source>
        <dbReference type="PROSITE" id="PS50878"/>
    </source>
</evidence>
<evidence type="ECO:0000313" key="3">
    <source>
        <dbReference type="Proteomes" id="UP001153709"/>
    </source>
</evidence>
<reference evidence="2" key="1">
    <citation type="submission" date="2022-01" db="EMBL/GenBank/DDBJ databases">
        <authorList>
            <person name="King R."/>
        </authorList>
    </citation>
    <scope>NUCLEOTIDE SEQUENCE</scope>
</reference>
<keyword evidence="3" id="KW-1185">Reference proteome</keyword>
<name>A0A9N9T3R8_DIABA</name>
<gene>
    <name evidence="2" type="ORF">DIABBA_LOCUS10937</name>
</gene>
<accession>A0A9N9T3R8</accession>
<dbReference type="AlphaFoldDB" id="A0A9N9T3R8"/>
<dbReference type="PANTHER" id="PTHR47027">
    <property type="entry name" value="REVERSE TRANSCRIPTASE DOMAIN-CONTAINING PROTEIN"/>
    <property type="match status" value="1"/>
</dbReference>
<protein>
    <recommendedName>
        <fullName evidence="1">Reverse transcriptase domain-containing protein</fullName>
    </recommendedName>
</protein>
<feature type="domain" description="Reverse transcriptase" evidence="1">
    <location>
        <begin position="1"/>
        <end position="102"/>
    </location>
</feature>
<organism evidence="2 3">
    <name type="scientific">Diabrotica balteata</name>
    <name type="common">Banded cucumber beetle</name>
    <dbReference type="NCBI Taxonomy" id="107213"/>
    <lineage>
        <taxon>Eukaryota</taxon>
        <taxon>Metazoa</taxon>
        <taxon>Ecdysozoa</taxon>
        <taxon>Arthropoda</taxon>
        <taxon>Hexapoda</taxon>
        <taxon>Insecta</taxon>
        <taxon>Pterygota</taxon>
        <taxon>Neoptera</taxon>
        <taxon>Endopterygota</taxon>
        <taxon>Coleoptera</taxon>
        <taxon>Polyphaga</taxon>
        <taxon>Cucujiformia</taxon>
        <taxon>Chrysomeloidea</taxon>
        <taxon>Chrysomelidae</taxon>
        <taxon>Galerucinae</taxon>
        <taxon>Diabroticina</taxon>
        <taxon>Diabroticites</taxon>
        <taxon>Diabrotica</taxon>
    </lineage>
</organism>
<dbReference type="Pfam" id="PF00078">
    <property type="entry name" value="RVT_1"/>
    <property type="match status" value="1"/>
</dbReference>
<proteinExistence type="predicted"/>
<dbReference type="OrthoDB" id="6780578at2759"/>
<dbReference type="Proteomes" id="UP001153709">
    <property type="component" value="Chromosome 7"/>
</dbReference>
<sequence>MLFNLVLEVAIRKTNITGHINTKSVQITAYADDVAIISRNKPLLMEVFEQIDPEARKIGLKINEAKTKYMTVKRITNNENNITIDNYIIERVDAFTYLGTEINQKNSVSSDINARISSGNRIYYANKRLMTSKLLDKRTKMTIYRTLIRPVVTYGCETLG</sequence>
<evidence type="ECO:0000313" key="2">
    <source>
        <dbReference type="EMBL" id="CAG9838002.1"/>
    </source>
</evidence>
<dbReference type="InterPro" id="IPR000477">
    <property type="entry name" value="RT_dom"/>
</dbReference>